<dbReference type="Proteomes" id="UP000031512">
    <property type="component" value="Chromosome 1"/>
</dbReference>
<dbReference type="VEuPathDB" id="PiroplasmaDB:BEWA_034150"/>
<evidence type="ECO:0000256" key="1">
    <source>
        <dbReference type="ARBA" id="ARBA00022441"/>
    </source>
</evidence>
<gene>
    <name evidence="4" type="ORF">BEWA_034150</name>
</gene>
<dbReference type="EMBL" id="CP001669">
    <property type="protein sequence ID" value="AFZ80558.1"/>
    <property type="molecule type" value="Genomic_DNA"/>
</dbReference>
<feature type="chain" id="PRO_5003939567" evidence="3">
    <location>
        <begin position="23"/>
        <end position="439"/>
    </location>
</feature>
<dbReference type="eggNOG" id="KOG0379">
    <property type="taxonomic scope" value="Eukaryota"/>
</dbReference>
<dbReference type="InterPro" id="IPR015915">
    <property type="entry name" value="Kelch-typ_b-propeller"/>
</dbReference>
<name>L0AZ80_THEEQ</name>
<accession>L0AZ80</accession>
<keyword evidence="2" id="KW-0677">Repeat</keyword>
<evidence type="ECO:0000313" key="4">
    <source>
        <dbReference type="EMBL" id="AFZ80558.1"/>
    </source>
</evidence>
<proteinExistence type="predicted"/>
<keyword evidence="1" id="KW-0880">Kelch repeat</keyword>
<dbReference type="Pfam" id="PF24681">
    <property type="entry name" value="Kelch_KLHDC2_KLHL20_DRC7"/>
    <property type="match status" value="1"/>
</dbReference>
<evidence type="ECO:0000256" key="2">
    <source>
        <dbReference type="ARBA" id="ARBA00022737"/>
    </source>
</evidence>
<dbReference type="AlphaFoldDB" id="L0AZ80"/>
<keyword evidence="5" id="KW-1185">Reference proteome</keyword>
<dbReference type="STRING" id="1537102.L0AZ80"/>
<protein>
    <submittedName>
        <fullName evidence="4">Kelch domain containing protein</fullName>
    </submittedName>
</protein>
<reference evidence="4 5" key="1">
    <citation type="journal article" date="2012" name="BMC Genomics">
        <title>Comparative genomic analysis and phylogenetic position of Theileria equi.</title>
        <authorList>
            <person name="Kappmeyer L.S."/>
            <person name="Thiagarajan M."/>
            <person name="Herndon D.R."/>
            <person name="Ramsay J.D."/>
            <person name="Caler E."/>
            <person name="Djikeng A."/>
            <person name="Gillespie J.J."/>
            <person name="Lau A.O."/>
            <person name="Roalson E.H."/>
            <person name="Silva J.C."/>
            <person name="Silva M.G."/>
            <person name="Suarez C.E."/>
            <person name="Ueti M.W."/>
            <person name="Nene V.M."/>
            <person name="Mealey R.H."/>
            <person name="Knowles D.P."/>
            <person name="Brayton K.A."/>
        </authorList>
    </citation>
    <scope>NUCLEOTIDE SEQUENCE [LARGE SCALE GENOMIC DNA]</scope>
    <source>
        <strain evidence="4 5">WA</strain>
    </source>
</reference>
<sequence length="439" mass="49299">MPGLYHFAYVLAALLFTRCSTASLEWRRLKSRSAGVTTSGFATASDDKTCYLFGGRIGELYNNDLFTFNASTFDWEIVRTTGSIPCRRSGHTLTKIGKSLYLIGGQNENGTLGDIYEYEIPSGKWKPVRQLSQSKFISRSGHSTCTDGKNRIFLFGGYNDEGAFLNDLYEINFSKSDERDANTTVTFKILNDDKSISLNPSPREHSSLTNIEGKLYLFGGYSYGSSCNDGLWIFDLKEKKWSRSNSHFTPPPGEGYSSFGMGRSIMYFGGCDFSFNANQCYNTVWNYNTSIDQWTIIPSSLNKPLGRAFGSLFLINDTVFFYGGLKMDKTVYNDTWELTGFISCTDPDHTCLGNGECYGSFCRCNSGFYGHDCRLETVIEEHIVNETNVKDDGENVEVKEDNADNLPKHKMKQPTLSTGKLMIALGCCLLVFTFKRFIK</sequence>
<evidence type="ECO:0000313" key="5">
    <source>
        <dbReference type="Proteomes" id="UP000031512"/>
    </source>
</evidence>
<dbReference type="GeneID" id="15803802"/>
<organism evidence="4 5">
    <name type="scientific">Theileria equi strain WA</name>
    <dbReference type="NCBI Taxonomy" id="1537102"/>
    <lineage>
        <taxon>Eukaryota</taxon>
        <taxon>Sar</taxon>
        <taxon>Alveolata</taxon>
        <taxon>Apicomplexa</taxon>
        <taxon>Aconoidasida</taxon>
        <taxon>Piroplasmida</taxon>
        <taxon>Theileriidae</taxon>
        <taxon>Theileria</taxon>
    </lineage>
</organism>
<dbReference type="RefSeq" id="XP_004830224.1">
    <property type="nucleotide sequence ID" value="XM_004830167.1"/>
</dbReference>
<dbReference type="PANTHER" id="PTHR46093">
    <property type="entry name" value="ACYL-COA-BINDING DOMAIN-CONTAINING PROTEIN 5"/>
    <property type="match status" value="1"/>
</dbReference>
<feature type="signal peptide" evidence="3">
    <location>
        <begin position="1"/>
        <end position="22"/>
    </location>
</feature>
<dbReference type="Gene3D" id="2.120.10.80">
    <property type="entry name" value="Kelch-type beta propeller"/>
    <property type="match status" value="2"/>
</dbReference>
<dbReference type="KEGG" id="beq:BEWA_034150"/>
<dbReference type="PANTHER" id="PTHR46093:SF18">
    <property type="entry name" value="FIBRONECTIN TYPE-III DOMAIN-CONTAINING PROTEIN"/>
    <property type="match status" value="1"/>
</dbReference>
<dbReference type="OrthoDB" id="10251809at2759"/>
<keyword evidence="3" id="KW-0732">Signal</keyword>
<dbReference type="SUPFAM" id="SSF117281">
    <property type="entry name" value="Kelch motif"/>
    <property type="match status" value="2"/>
</dbReference>
<evidence type="ECO:0000256" key="3">
    <source>
        <dbReference type="SAM" id="SignalP"/>
    </source>
</evidence>